<dbReference type="AlphaFoldDB" id="A0A2N8PF51"/>
<feature type="domain" description="DUF1266" evidence="2">
    <location>
        <begin position="196"/>
        <end position="376"/>
    </location>
</feature>
<reference evidence="4" key="1">
    <citation type="submission" date="2015-09" db="EMBL/GenBank/DDBJ databases">
        <authorList>
            <person name="Graham D.E."/>
            <person name="Mahan K.M."/>
            <person name="Klingeman D.M."/>
            <person name="Fida T."/>
            <person name="Giannone R.J."/>
            <person name="Hettich R.L."/>
            <person name="Parry R.J."/>
            <person name="Spain J.C."/>
        </authorList>
    </citation>
    <scope>NUCLEOTIDE SEQUENCE [LARGE SCALE GENOMIC DNA]</scope>
    <source>
        <strain evidence="4">JCM 4701</strain>
    </source>
</reference>
<evidence type="ECO:0000313" key="4">
    <source>
        <dbReference type="Proteomes" id="UP000236047"/>
    </source>
</evidence>
<keyword evidence="4" id="KW-1185">Reference proteome</keyword>
<dbReference type="Pfam" id="PF06889">
    <property type="entry name" value="DUF1266"/>
    <property type="match status" value="1"/>
</dbReference>
<feature type="region of interest" description="Disordered" evidence="1">
    <location>
        <begin position="232"/>
        <end position="258"/>
    </location>
</feature>
<name>A0A2N8PF51_STRNR</name>
<dbReference type="InterPro" id="IPR009677">
    <property type="entry name" value="DUF1266"/>
</dbReference>
<accession>A0A2N8PF51</accession>
<protein>
    <recommendedName>
        <fullName evidence="2">DUF1266 domain-containing protein</fullName>
    </recommendedName>
</protein>
<evidence type="ECO:0000259" key="2">
    <source>
        <dbReference type="Pfam" id="PF06889"/>
    </source>
</evidence>
<organism evidence="3 4">
    <name type="scientific">Streptomyces noursei</name>
    <name type="common">Streptomyces albulus</name>
    <dbReference type="NCBI Taxonomy" id="1971"/>
    <lineage>
        <taxon>Bacteria</taxon>
        <taxon>Bacillati</taxon>
        <taxon>Actinomycetota</taxon>
        <taxon>Actinomycetes</taxon>
        <taxon>Kitasatosporales</taxon>
        <taxon>Streptomycetaceae</taxon>
        <taxon>Streptomyces</taxon>
    </lineage>
</organism>
<evidence type="ECO:0000313" key="3">
    <source>
        <dbReference type="EMBL" id="PNE39649.1"/>
    </source>
</evidence>
<feature type="region of interest" description="Disordered" evidence="1">
    <location>
        <begin position="1"/>
        <end position="22"/>
    </location>
</feature>
<comment type="caution">
    <text evidence="3">The sequence shown here is derived from an EMBL/GenBank/DDBJ whole genome shotgun (WGS) entry which is preliminary data.</text>
</comment>
<sequence length="378" mass="40586">MVRTGGGVTVGSWPVGTPEWMPPTETERRLYEATARGDGDGQVAAIAGVDLYLAVPQQGQEPLPVYDDPTAGGKCIPVLTRGMLPPWEPQRFFDRVSIEELAQDWPNDKWRLAINPGTPFAAYLPASPAHRAAWLRVRAQVGVRPGGLLVTHYAGPLHGPVAQGLACGAPLAVHHSVPWNELGTAFLDYSEDAETLRAQWSVADPVSWQQRFDQLLDGQFVPAETETALRARATASGAESGGTSEDGSPAEAGDGAPTAVPELVDRYEERFRTDGLLPADGRVVSLVALDLAHAVGLVRWGLGARLCAPPQAEQAVMRVAARAQEVYGSWEEFAAGYALGRALAYDNGWFGPAYAETAHLHRVLTQDPASPWRGLSFD</sequence>
<dbReference type="Proteomes" id="UP000236047">
    <property type="component" value="Unassembled WGS sequence"/>
</dbReference>
<evidence type="ECO:0000256" key="1">
    <source>
        <dbReference type="SAM" id="MobiDB-lite"/>
    </source>
</evidence>
<proteinExistence type="predicted"/>
<gene>
    <name evidence="3" type="ORF">AOB60_29500</name>
</gene>
<dbReference type="EMBL" id="LJSN01000003">
    <property type="protein sequence ID" value="PNE39649.1"/>
    <property type="molecule type" value="Genomic_DNA"/>
</dbReference>